<evidence type="ECO:0000313" key="3">
    <source>
        <dbReference type="Proteomes" id="UP000240572"/>
    </source>
</evidence>
<keyword evidence="3" id="KW-1185">Reference proteome</keyword>
<proteinExistence type="predicted"/>
<protein>
    <submittedName>
        <fullName evidence="2">Uncharacterized protein</fullName>
    </submittedName>
</protein>
<organism evidence="2 3">
    <name type="scientific">Taibaiella chishuiensis</name>
    <dbReference type="NCBI Taxonomy" id="1434707"/>
    <lineage>
        <taxon>Bacteria</taxon>
        <taxon>Pseudomonadati</taxon>
        <taxon>Bacteroidota</taxon>
        <taxon>Chitinophagia</taxon>
        <taxon>Chitinophagales</taxon>
        <taxon>Chitinophagaceae</taxon>
        <taxon>Taibaiella</taxon>
    </lineage>
</organism>
<reference evidence="2 3" key="1">
    <citation type="submission" date="2018-03" db="EMBL/GenBank/DDBJ databases">
        <title>Genomic Encyclopedia of Type Strains, Phase III (KMG-III): the genomes of soil and plant-associated and newly described type strains.</title>
        <authorList>
            <person name="Whitman W."/>
        </authorList>
    </citation>
    <scope>NUCLEOTIDE SEQUENCE [LARGE SCALE GENOMIC DNA]</scope>
    <source>
        <strain evidence="2 3">CGMCC 1.12700</strain>
    </source>
</reference>
<evidence type="ECO:0000313" key="2">
    <source>
        <dbReference type="EMBL" id="PSK89113.1"/>
    </source>
</evidence>
<gene>
    <name evidence="2" type="ORF">B0I18_113125</name>
</gene>
<dbReference type="Proteomes" id="UP000240572">
    <property type="component" value="Unassembled WGS sequence"/>
</dbReference>
<evidence type="ECO:0000256" key="1">
    <source>
        <dbReference type="SAM" id="SignalP"/>
    </source>
</evidence>
<keyword evidence="1" id="KW-0732">Signal</keyword>
<feature type="signal peptide" evidence="1">
    <location>
        <begin position="1"/>
        <end position="20"/>
    </location>
</feature>
<sequence length="139" mass="14222">MKKLLLAACLCAGSFMSANAGYVMFQNMTNCSFNVNIDGTNSLGGSFNANGVIIPPGVSNFANPSFLPGANFWGAGTLASCEARAAKGYITGGPVFVVGNLPNLTTTYNSGTYAPACYNNSSYAVTFSSGGGNVVVLIF</sequence>
<comment type="caution">
    <text evidence="2">The sequence shown here is derived from an EMBL/GenBank/DDBJ whole genome shotgun (WGS) entry which is preliminary data.</text>
</comment>
<dbReference type="RefSeq" id="WP_106525134.1">
    <property type="nucleotide sequence ID" value="NZ_PYGD01000013.1"/>
</dbReference>
<dbReference type="EMBL" id="PYGD01000013">
    <property type="protein sequence ID" value="PSK89113.1"/>
    <property type="molecule type" value="Genomic_DNA"/>
</dbReference>
<accession>A0A2P8CVV8</accession>
<dbReference type="AlphaFoldDB" id="A0A2P8CVV8"/>
<feature type="chain" id="PRO_5015191135" evidence="1">
    <location>
        <begin position="21"/>
        <end position="139"/>
    </location>
</feature>
<name>A0A2P8CVV8_9BACT</name>